<dbReference type="SUPFAM" id="SSF50044">
    <property type="entry name" value="SH3-domain"/>
    <property type="match status" value="1"/>
</dbReference>
<dbReference type="InterPro" id="IPR002110">
    <property type="entry name" value="Ankyrin_rpt"/>
</dbReference>
<dbReference type="Pfam" id="PF12796">
    <property type="entry name" value="Ank_2"/>
    <property type="match status" value="2"/>
</dbReference>
<protein>
    <submittedName>
        <fullName evidence="9">SH3 and multiple ankyrin repeat domains 1</fullName>
    </submittedName>
</protein>
<keyword evidence="2 5" id="KW-0728">SH3 domain</keyword>
<dbReference type="FunFam" id="2.30.30.40:FF:000025">
    <property type="entry name" value="SH3 and multiple ankyrin repeat domains protein 2"/>
    <property type="match status" value="1"/>
</dbReference>
<feature type="repeat" description="ANK" evidence="4">
    <location>
        <begin position="265"/>
        <end position="297"/>
    </location>
</feature>
<name>A0A5G2QUY3_PIG</name>
<reference evidence="10" key="1">
    <citation type="submission" date="2009-11" db="EMBL/GenBank/DDBJ databases">
        <authorList>
            <consortium name="Porcine genome sequencing project"/>
        </authorList>
    </citation>
    <scope>NUCLEOTIDE SEQUENCE [LARGE SCALE GENOMIC DNA]</scope>
    <source>
        <strain evidence="10">Duroc</strain>
    </source>
</reference>
<organism evidence="9 10">
    <name type="scientific">Sus scrofa</name>
    <name type="common">Pig</name>
    <dbReference type="NCBI Taxonomy" id="9823"/>
    <lineage>
        <taxon>Eukaryota</taxon>
        <taxon>Metazoa</taxon>
        <taxon>Chordata</taxon>
        <taxon>Craniata</taxon>
        <taxon>Vertebrata</taxon>
        <taxon>Euteleostomi</taxon>
        <taxon>Mammalia</taxon>
        <taxon>Eutheria</taxon>
        <taxon>Laurasiatheria</taxon>
        <taxon>Artiodactyla</taxon>
        <taxon>Suina</taxon>
        <taxon>Suidae</taxon>
        <taxon>Sus</taxon>
    </lineage>
</organism>
<dbReference type="InterPro" id="IPR035735">
    <property type="entry name" value="Shank1_SH3"/>
</dbReference>
<dbReference type="Ensembl" id="ENSSSCT00000067296.2">
    <property type="protein sequence ID" value="ENSSSCP00000068643.2"/>
    <property type="gene ID" value="ENSSSCG00000062536.1"/>
</dbReference>
<comment type="similarity">
    <text evidence="1">Belongs to the SHANK family.</text>
</comment>
<feature type="domain" description="SH3" evidence="7">
    <location>
        <begin position="424"/>
        <end position="483"/>
    </location>
</feature>
<dbReference type="PROSITE" id="PS50088">
    <property type="entry name" value="ANK_REPEAT"/>
    <property type="match status" value="3"/>
</dbReference>
<dbReference type="CDD" id="cd06746">
    <property type="entry name" value="PDZ_SHANK1_3-like"/>
    <property type="match status" value="1"/>
</dbReference>
<dbReference type="Bgee" id="ENSSSCG00000046848">
    <property type="expression patterns" value="Expressed in prefrontal cortex and 14 other cell types or tissues"/>
</dbReference>
<gene>
    <name evidence="9" type="primary">SHANK1</name>
</gene>
<reference evidence="9" key="4">
    <citation type="submission" date="2025-09" db="UniProtKB">
        <authorList>
            <consortium name="Ensembl"/>
        </authorList>
    </citation>
    <scope>IDENTIFICATION</scope>
</reference>
<dbReference type="PROSITE" id="PS50106">
    <property type="entry name" value="PDZ"/>
    <property type="match status" value="1"/>
</dbReference>
<dbReference type="InterPro" id="IPR001478">
    <property type="entry name" value="PDZ"/>
</dbReference>
<dbReference type="SMART" id="SM00228">
    <property type="entry name" value="PDZ"/>
    <property type="match status" value="1"/>
</dbReference>
<accession>A0A5G2QUY3</accession>
<evidence type="ECO:0000256" key="5">
    <source>
        <dbReference type="PROSITE-ProRule" id="PRU00192"/>
    </source>
</evidence>
<keyword evidence="4" id="KW-0040">ANK repeat</keyword>
<dbReference type="Pfam" id="PF17820">
    <property type="entry name" value="PDZ_6"/>
    <property type="match status" value="1"/>
</dbReference>
<evidence type="ECO:0000256" key="2">
    <source>
        <dbReference type="ARBA" id="ARBA00022443"/>
    </source>
</evidence>
<keyword evidence="10" id="KW-1185">Reference proteome</keyword>
<reference evidence="9" key="3">
    <citation type="submission" date="2025-08" db="UniProtKB">
        <authorList>
            <consortium name="Ensembl"/>
        </authorList>
    </citation>
    <scope>IDENTIFICATION</scope>
</reference>
<evidence type="ECO:0000256" key="3">
    <source>
        <dbReference type="ARBA" id="ARBA00022481"/>
    </source>
</evidence>
<dbReference type="Proteomes" id="UP000008227">
    <property type="component" value="Chromosome 6"/>
</dbReference>
<evidence type="ECO:0000259" key="8">
    <source>
        <dbReference type="PROSITE" id="PS50106"/>
    </source>
</evidence>
<dbReference type="GeneTree" id="ENSGT00940000153561"/>
<dbReference type="PROSITE" id="PS50297">
    <property type="entry name" value="ANK_REP_REGION"/>
    <property type="match status" value="1"/>
</dbReference>
<dbReference type="SUPFAM" id="SSF50156">
    <property type="entry name" value="PDZ domain-like"/>
    <property type="match status" value="1"/>
</dbReference>
<dbReference type="InParanoid" id="A0A5G2QUY3"/>
<dbReference type="SMART" id="SM00248">
    <property type="entry name" value="ANK"/>
    <property type="match status" value="5"/>
</dbReference>
<feature type="repeat" description="ANK" evidence="4">
    <location>
        <begin position="165"/>
        <end position="197"/>
    </location>
</feature>
<dbReference type="CDD" id="cd11982">
    <property type="entry name" value="SH3_Shank1"/>
    <property type="match status" value="1"/>
</dbReference>
<dbReference type="PROSITE" id="PS50002">
    <property type="entry name" value="SH3"/>
    <property type="match status" value="1"/>
</dbReference>
<dbReference type="Pfam" id="PF07653">
    <property type="entry name" value="SH3_2"/>
    <property type="match status" value="1"/>
</dbReference>
<evidence type="ECO:0000256" key="6">
    <source>
        <dbReference type="SAM" id="MobiDB-lite"/>
    </source>
</evidence>
<evidence type="ECO:0000313" key="10">
    <source>
        <dbReference type="Proteomes" id="UP000008227"/>
    </source>
</evidence>
<dbReference type="FunFam" id="1.25.40.20:FF:000063">
    <property type="entry name" value="SH3 and multiple ankyrin repeat domains protein 1"/>
    <property type="match status" value="1"/>
</dbReference>
<keyword evidence="3" id="KW-0488">Methylation</keyword>
<dbReference type="InterPro" id="IPR036028">
    <property type="entry name" value="SH3-like_dom_sf"/>
</dbReference>
<dbReference type="SMART" id="SM00326">
    <property type="entry name" value="SH3"/>
    <property type="match status" value="1"/>
</dbReference>
<reference evidence="9" key="2">
    <citation type="journal article" date="2020" name="Gigascience">
        <title>An improved pig reference genome sequence to enable pig genetics and genomics research.</title>
        <authorList>
            <person name="Warr A."/>
            <person name="Affara N."/>
            <person name="Aken B."/>
            <person name="Beiki H."/>
            <person name="Bickhart D.M."/>
            <person name="Billis K."/>
            <person name="Chow W."/>
            <person name="Eory L."/>
            <person name="Finlayson H.A."/>
            <person name="Flicek P."/>
            <person name="Giron C.G."/>
            <person name="Griffin D.K."/>
            <person name="Hall R."/>
            <person name="Hannum G."/>
            <person name="Hourlier T."/>
            <person name="Howe K."/>
            <person name="Hume D.A."/>
            <person name="Izuogu O."/>
            <person name="Kim K."/>
            <person name="Koren S."/>
            <person name="Liu H."/>
            <person name="Manchanda N."/>
            <person name="Martin F.J."/>
            <person name="Nonneman D.J."/>
            <person name="O'Connor R.E."/>
            <person name="Phillippy A.M."/>
            <person name="Rohrer G.A."/>
            <person name="Rosen B.D."/>
            <person name="Rund L.A."/>
            <person name="Sargent C.A."/>
            <person name="Schook L.B."/>
            <person name="Schroeder S.G."/>
            <person name="Schwartz A.S."/>
            <person name="Skinner B.M."/>
            <person name="Talbot R."/>
            <person name="Tseng E."/>
            <person name="Tuggle C.K."/>
            <person name="Watson M."/>
            <person name="Smith T.P.L."/>
            <person name="Archibald A.L."/>
        </authorList>
    </citation>
    <scope>NUCLEOTIDE SEQUENCE [LARGE SCALE GENOMIC DNA]</scope>
    <source>
        <strain evidence="9">Duroc</strain>
    </source>
</reference>
<feature type="repeat" description="ANK" evidence="4">
    <location>
        <begin position="232"/>
        <end position="264"/>
    </location>
</feature>
<dbReference type="InterPro" id="IPR051569">
    <property type="entry name" value="SHANK"/>
</dbReference>
<feature type="compositionally biased region" description="Polar residues" evidence="6">
    <location>
        <begin position="363"/>
        <end position="399"/>
    </location>
</feature>
<evidence type="ECO:0000256" key="1">
    <source>
        <dbReference type="ARBA" id="ARBA00010508"/>
    </source>
</evidence>
<dbReference type="InterPro" id="IPR036034">
    <property type="entry name" value="PDZ_sf"/>
</dbReference>
<dbReference type="AlphaFoldDB" id="A0A5G2QUY3"/>
<feature type="region of interest" description="Disordered" evidence="6">
    <location>
        <begin position="362"/>
        <end position="416"/>
    </location>
</feature>
<dbReference type="PANTHER" id="PTHR24135:SF3">
    <property type="entry name" value="SH3 AND MULTIPLE ANKYRIN REPEAT DOMAINS PROTEIN 1"/>
    <property type="match status" value="1"/>
</dbReference>
<feature type="domain" description="PDZ" evidence="8">
    <location>
        <begin position="524"/>
        <end position="618"/>
    </location>
</feature>
<dbReference type="STRING" id="9823.ENSSSCP00000068643"/>
<evidence type="ECO:0000256" key="4">
    <source>
        <dbReference type="PROSITE-ProRule" id="PRU00023"/>
    </source>
</evidence>
<dbReference type="InterPro" id="IPR041489">
    <property type="entry name" value="PDZ_6"/>
</dbReference>
<dbReference type="FunFam" id="2.30.42.10:FF:000018">
    <property type="entry name" value="SH3 and multiple ankyrin repeat domains protein 2"/>
    <property type="match status" value="1"/>
</dbReference>
<proteinExistence type="inferred from homology"/>
<dbReference type="Gene3D" id="2.30.42.10">
    <property type="match status" value="1"/>
</dbReference>
<dbReference type="InterPro" id="IPR036770">
    <property type="entry name" value="Ankyrin_rpt-contain_sf"/>
</dbReference>
<dbReference type="Gene3D" id="1.25.40.20">
    <property type="entry name" value="Ankyrin repeat-containing domain"/>
    <property type="match status" value="2"/>
</dbReference>
<dbReference type="Gene3D" id="2.30.30.40">
    <property type="entry name" value="SH3 Domains"/>
    <property type="match status" value="1"/>
</dbReference>
<dbReference type="Gene3D" id="3.10.20.90">
    <property type="entry name" value="Phosphatidylinositol 3-kinase Catalytic Subunit, Chain A, domain 1"/>
    <property type="match status" value="1"/>
</dbReference>
<dbReference type="SUPFAM" id="SSF48403">
    <property type="entry name" value="Ankyrin repeat"/>
    <property type="match status" value="1"/>
</dbReference>
<dbReference type="FunFam" id="3.10.20.90:FF:000029">
    <property type="entry name" value="SH3 and multiple ankyrin repeat domains protein 1"/>
    <property type="match status" value="1"/>
</dbReference>
<evidence type="ECO:0000259" key="7">
    <source>
        <dbReference type="PROSITE" id="PS50002"/>
    </source>
</evidence>
<dbReference type="InterPro" id="IPR001452">
    <property type="entry name" value="SH3_domain"/>
</dbReference>
<dbReference type="PaxDb" id="9823-ENSSSCP00000003488"/>
<sequence length="648" mass="70882">ACDAKCLRFNPDATIWTAKQQVLCALSESLQDVLNYGLFQPATSGRDANFLEEERLLREYPQSFEKGVPYLEFRYKTRVYKQTNLDEKQLAKLHTKTGLKKFLEYVQLGTSDKVARLLDKGLDPNYHDSDSGETPLTLAAQTEGSVEVIRTLCLGGAHIDFRARDGMTALHKAACARHCLALTALLDLGGSPNYKDRRGLTPLFHTAMVGGDPRCCELLLYNRAQLGIADENGWQEIHQACQRGHSQHLEHLLFYGAEPGAQNASGNTALHICALYNKETCARILLYRGANKDVKNNSGQTPFQVWGCRGWLGEGVPFQESPKYAARRRGPPGAGLTVPPALLRANSDTSMALPDWMVFAAPGTSSTGAPGPTSGPQGQSQPSAPSTKLSTGTLRSASSPEVPGPAPHPAGGTLRRRRKLYSAVPGRSFMAVKSYQAQAEGEISLSKGEKIKVLSIGEGGFWEGQVKGRVGWFPSDCLEEVANRSQEAKQESRSDKAKRLFRHYTVGSYDSFDAPSDYIIKEKTVLLQKKDSEGFGFVLRGAKAQTPIEEFTPTPAFPALQYLESVDEGGVAWRAGLRMGDFLIEVNGQNVVKVGHRQVVNMIRQGGNTLMVKVVMVTRHPDMDEAVHKKGAPLLTCVARPAPTQRLD</sequence>
<evidence type="ECO:0000313" key="9">
    <source>
        <dbReference type="Ensembl" id="ENSSSCP00000068643.2"/>
    </source>
</evidence>
<dbReference type="PANTHER" id="PTHR24135">
    <property type="entry name" value="SH3 AND MULTIPLE ANKYRIN REPEAT DOMAINS PROTEIN"/>
    <property type="match status" value="1"/>
</dbReference>